<name>A0ABP0APX5_9PEZI</name>
<accession>A0ABP0APX5</accession>
<organism evidence="2 3">
    <name type="scientific">Sporothrix curviconia</name>
    <dbReference type="NCBI Taxonomy" id="1260050"/>
    <lineage>
        <taxon>Eukaryota</taxon>
        <taxon>Fungi</taxon>
        <taxon>Dikarya</taxon>
        <taxon>Ascomycota</taxon>
        <taxon>Pezizomycotina</taxon>
        <taxon>Sordariomycetes</taxon>
        <taxon>Sordariomycetidae</taxon>
        <taxon>Ophiostomatales</taxon>
        <taxon>Ophiostomataceae</taxon>
        <taxon>Sporothrix</taxon>
    </lineage>
</organism>
<comment type="caution">
    <text evidence="2">The sequence shown here is derived from an EMBL/GenBank/DDBJ whole genome shotgun (WGS) entry which is preliminary data.</text>
</comment>
<feature type="region of interest" description="Disordered" evidence="1">
    <location>
        <begin position="24"/>
        <end position="99"/>
    </location>
</feature>
<reference evidence="2 3" key="1">
    <citation type="submission" date="2024-01" db="EMBL/GenBank/DDBJ databases">
        <authorList>
            <person name="Allen C."/>
            <person name="Tagirdzhanova G."/>
        </authorList>
    </citation>
    <scope>NUCLEOTIDE SEQUENCE [LARGE SCALE GENOMIC DNA]</scope>
</reference>
<proteinExistence type="predicted"/>
<protein>
    <recommendedName>
        <fullName evidence="4">C6 zinc finger domain containing protein</fullName>
    </recommendedName>
</protein>
<evidence type="ECO:0000313" key="2">
    <source>
        <dbReference type="EMBL" id="CAK7209273.1"/>
    </source>
</evidence>
<dbReference type="EMBL" id="CAWUHB010000002">
    <property type="protein sequence ID" value="CAK7209273.1"/>
    <property type="molecule type" value="Genomic_DNA"/>
</dbReference>
<dbReference type="Proteomes" id="UP001642405">
    <property type="component" value="Unassembled WGS sequence"/>
</dbReference>
<keyword evidence="3" id="KW-1185">Reference proteome</keyword>
<gene>
    <name evidence="2" type="ORF">SCUCBS95973_000383</name>
</gene>
<evidence type="ECO:0000256" key="1">
    <source>
        <dbReference type="SAM" id="MobiDB-lite"/>
    </source>
</evidence>
<evidence type="ECO:0008006" key="4">
    <source>
        <dbReference type="Google" id="ProtNLM"/>
    </source>
</evidence>
<sequence>MPGRSEAAAEAGNSLELFDWSFSRWEDSGNDDSDDNGSGPPMPSSSRLRRPHLPRASPEPSPEPSPVACRPRPLTSDVLHQPVTHPDKVPEMPKTNPYTLARPQLSLPPANDVEEALSSAFVRASCRVNEAAGIMTSLCSTLVNEWTGLKPRQYAAATTIALAGHISNIDNMASFTPHPGKPNLLVRFIAYLEGTATESQPQTMTPDAVLLWTIMSCMQLQVAMAGAVAGLVIDARAAAVRSGQLRRLSAFEPIGYRNHNAMSIYNANRLSRTFTDASGSHQPTSRDFSAFTGGVTTNTDLDRFVQEYTNLCETVQYLKGNTQGTQVHEFADPLLGYLETTVNRLADLRSKALAFKNSAECADASGMRYLLQLAMLDVCHAAYSTKMLHPLVARIIAWKRKWNTPSSYLKNLCLLSTSEEAAEGNMLEQSKPIVDQSVSLATTVNQRINNSVLPRGRREA</sequence>
<evidence type="ECO:0000313" key="3">
    <source>
        <dbReference type="Proteomes" id="UP001642405"/>
    </source>
</evidence>